<dbReference type="EMBL" id="QFFZ01000005">
    <property type="protein sequence ID" value="TEB12761.1"/>
    <property type="molecule type" value="Genomic_DNA"/>
</dbReference>
<keyword evidence="4 6" id="KW-0689">Ribosomal protein</keyword>
<evidence type="ECO:0000256" key="2">
    <source>
        <dbReference type="ARBA" id="ARBA00022730"/>
    </source>
</evidence>
<name>A0A4Y7RV53_9FIRM</name>
<dbReference type="InterPro" id="IPR018258">
    <property type="entry name" value="Ribosomal_bL21_CS"/>
</dbReference>
<keyword evidence="9" id="KW-1185">Reference proteome</keyword>
<dbReference type="GO" id="GO:0019843">
    <property type="term" value="F:rRNA binding"/>
    <property type="evidence" value="ECO:0007669"/>
    <property type="project" value="UniProtKB-UniRule"/>
</dbReference>
<reference evidence="8 9" key="1">
    <citation type="journal article" date="2018" name="Environ. Microbiol.">
        <title>Novel energy conservation strategies and behaviour of Pelotomaculum schinkii driving syntrophic propionate catabolism.</title>
        <authorList>
            <person name="Hidalgo-Ahumada C.A.P."/>
            <person name="Nobu M.K."/>
            <person name="Narihiro T."/>
            <person name="Tamaki H."/>
            <person name="Liu W.T."/>
            <person name="Kamagata Y."/>
            <person name="Stams A.J.M."/>
            <person name="Imachi H."/>
            <person name="Sousa D.Z."/>
        </authorList>
    </citation>
    <scope>NUCLEOTIDE SEQUENCE [LARGE SCALE GENOMIC DNA]</scope>
    <source>
        <strain evidence="8 9">MGP</strain>
    </source>
</reference>
<evidence type="ECO:0000313" key="8">
    <source>
        <dbReference type="EMBL" id="TEB12761.1"/>
    </source>
</evidence>
<evidence type="ECO:0000256" key="7">
    <source>
        <dbReference type="RuleBase" id="RU000562"/>
    </source>
</evidence>
<dbReference type="NCBIfam" id="TIGR00061">
    <property type="entry name" value="L21"/>
    <property type="match status" value="1"/>
</dbReference>
<dbReference type="GO" id="GO:0006412">
    <property type="term" value="P:translation"/>
    <property type="evidence" value="ECO:0007669"/>
    <property type="project" value="UniProtKB-UniRule"/>
</dbReference>
<evidence type="ECO:0000313" key="9">
    <source>
        <dbReference type="Proteomes" id="UP000297597"/>
    </source>
</evidence>
<evidence type="ECO:0000256" key="6">
    <source>
        <dbReference type="HAMAP-Rule" id="MF_01363"/>
    </source>
</evidence>
<dbReference type="PANTHER" id="PTHR21349">
    <property type="entry name" value="50S RIBOSOMAL PROTEIN L21"/>
    <property type="match status" value="1"/>
</dbReference>
<dbReference type="Pfam" id="PF00829">
    <property type="entry name" value="Ribosomal_L21p"/>
    <property type="match status" value="1"/>
</dbReference>
<comment type="caution">
    <text evidence="8">The sequence shown here is derived from an EMBL/GenBank/DDBJ whole genome shotgun (WGS) entry which is preliminary data.</text>
</comment>
<protein>
    <recommendedName>
        <fullName evidence="6">Large ribosomal subunit protein bL21</fullName>
    </recommendedName>
</protein>
<comment type="subunit">
    <text evidence="6">Part of the 50S ribosomal subunit. Contacts protein L20.</text>
</comment>
<evidence type="ECO:0000256" key="4">
    <source>
        <dbReference type="ARBA" id="ARBA00022980"/>
    </source>
</evidence>
<dbReference type="SUPFAM" id="SSF141091">
    <property type="entry name" value="L21p-like"/>
    <property type="match status" value="1"/>
</dbReference>
<evidence type="ECO:0000256" key="5">
    <source>
        <dbReference type="ARBA" id="ARBA00023274"/>
    </source>
</evidence>
<evidence type="ECO:0000256" key="3">
    <source>
        <dbReference type="ARBA" id="ARBA00022884"/>
    </source>
</evidence>
<organism evidence="8 9">
    <name type="scientific">Pelotomaculum propionicicum</name>
    <dbReference type="NCBI Taxonomy" id="258475"/>
    <lineage>
        <taxon>Bacteria</taxon>
        <taxon>Bacillati</taxon>
        <taxon>Bacillota</taxon>
        <taxon>Clostridia</taxon>
        <taxon>Eubacteriales</taxon>
        <taxon>Desulfotomaculaceae</taxon>
        <taxon>Pelotomaculum</taxon>
    </lineage>
</organism>
<keyword evidence="2 6" id="KW-0699">rRNA-binding</keyword>
<gene>
    <name evidence="6 8" type="primary">rplU</name>
    <name evidence="8" type="ORF">Pmgp_00736</name>
</gene>
<proteinExistence type="inferred from homology"/>
<keyword evidence="3 6" id="KW-0694">RNA-binding</keyword>
<dbReference type="PANTHER" id="PTHR21349:SF0">
    <property type="entry name" value="LARGE RIBOSOMAL SUBUNIT PROTEIN BL21M"/>
    <property type="match status" value="1"/>
</dbReference>
<dbReference type="Proteomes" id="UP000297597">
    <property type="component" value="Unassembled WGS sequence"/>
</dbReference>
<dbReference type="GO" id="GO:0005737">
    <property type="term" value="C:cytoplasm"/>
    <property type="evidence" value="ECO:0007669"/>
    <property type="project" value="UniProtKB-ARBA"/>
</dbReference>
<sequence length="137" mass="15317">MHLFRHRAGLVYQEGLNPKPHLFSGESQIYGGENMYAVIETGGKQYRVQVGDTFKVDKLPAEAGETVEVNKVLAVSDGESLRVGTPLLEGVKVILKVLKHGKGKKIVIFKFKAKKNYRRKQGHRQPFTQVTVDAIEV</sequence>
<dbReference type="PROSITE" id="PS01169">
    <property type="entry name" value="RIBOSOMAL_L21"/>
    <property type="match status" value="1"/>
</dbReference>
<dbReference type="InterPro" id="IPR001787">
    <property type="entry name" value="Ribosomal_bL21"/>
</dbReference>
<comment type="similarity">
    <text evidence="1 6 7">Belongs to the bacterial ribosomal protein bL21 family.</text>
</comment>
<dbReference type="InterPro" id="IPR036164">
    <property type="entry name" value="bL21-like_sf"/>
</dbReference>
<comment type="function">
    <text evidence="6 7">This protein binds to 23S rRNA in the presence of protein L20.</text>
</comment>
<dbReference type="GO" id="GO:0005840">
    <property type="term" value="C:ribosome"/>
    <property type="evidence" value="ECO:0007669"/>
    <property type="project" value="UniProtKB-KW"/>
</dbReference>
<evidence type="ECO:0000256" key="1">
    <source>
        <dbReference type="ARBA" id="ARBA00008563"/>
    </source>
</evidence>
<dbReference type="InterPro" id="IPR028909">
    <property type="entry name" value="bL21-like"/>
</dbReference>
<keyword evidence="5 6" id="KW-0687">Ribonucleoprotein</keyword>
<dbReference type="HAMAP" id="MF_01363">
    <property type="entry name" value="Ribosomal_bL21"/>
    <property type="match status" value="1"/>
</dbReference>
<dbReference type="AlphaFoldDB" id="A0A4Y7RV53"/>
<dbReference type="GO" id="GO:1990904">
    <property type="term" value="C:ribonucleoprotein complex"/>
    <property type="evidence" value="ECO:0007669"/>
    <property type="project" value="UniProtKB-KW"/>
</dbReference>
<dbReference type="GO" id="GO:0003735">
    <property type="term" value="F:structural constituent of ribosome"/>
    <property type="evidence" value="ECO:0007669"/>
    <property type="project" value="InterPro"/>
</dbReference>
<accession>A0A4Y7RV53</accession>